<gene>
    <name evidence="1" type="ORF">PGCG_00284</name>
</gene>
<dbReference type="EMBL" id="KC662249">
    <property type="protein sequence ID" value="AGM15595.1"/>
    <property type="molecule type" value="Genomic_DNA"/>
</dbReference>
<keyword evidence="2" id="KW-1185">Reference proteome</keyword>
<reference evidence="1 2" key="1">
    <citation type="journal article" date="2013" name="Proc. Natl. Acad. Sci. U.S.A.">
        <title>Genome of Phaeocystis globosa virus PgV-16T highlights the common ancestry of the largest known DNA viruses infecting eukaryotes.</title>
        <authorList>
            <person name="Santini S."/>
            <person name="Jeudy S."/>
            <person name="Bartoli J."/>
            <person name="Poirot O."/>
            <person name="Lescot M."/>
            <person name="Abergel C."/>
            <person name="Barbe V."/>
            <person name="Wommack K.E."/>
            <person name="Noordeloos A.A."/>
            <person name="Brussaard C.P."/>
            <person name="Claverie J.M."/>
        </authorList>
    </citation>
    <scope>NUCLEOTIDE SEQUENCE [LARGE SCALE GENOMIC DNA]</scope>
    <source>
        <strain evidence="1 2">16T</strain>
    </source>
</reference>
<accession>A0AC59EXB0</accession>
<sequence length="364" mass="43006">MNLLEEAFGAVDMNIDGELFTVIAEKKKQTFIEYFLNKELPNKKTKTKQTDEEFTVPHLCDYSNILEINYTIQQLKKICKEHKIKVSGKKDELKQRAYNHMRCAYYSTYIQKITRKIMVKNYIALHGPGFYNRARCTNDCDFATLDDITSIPYTQFFSIEDDDKFIYVFDILSIYNLYMKNKTQPTNPFSTKMMNASVYTNMMDFVKYSKLLDIEINIDYDTLEEMSDLKRLDMRILNLFQNMDSLGNYTDMTWYTDLSRHRLIKLARELHDIWHFRASLSEQTKREICPPFGNPFRSVDIRYIHNLNFLLIKKLVVTIMEEFVNKGIDNESKTLGCYYVLSCLTLVHPSAAEALPWLYESVNY</sequence>
<dbReference type="Proteomes" id="UP000204225">
    <property type="component" value="Segment"/>
</dbReference>
<organism evidence="1 2">
    <name type="scientific">Phaeocystis globosa virus PgV-16T</name>
    <dbReference type="NCBI Taxonomy" id="3071227"/>
    <lineage>
        <taxon>Viruses</taxon>
        <taxon>Varidnaviria</taxon>
        <taxon>Bamfordvirae</taxon>
        <taxon>Nucleocytoviricota</taxon>
        <taxon>Megaviricetes</taxon>
        <taxon>Imitervirales</taxon>
        <taxon>Mesomimiviridae</taxon>
        <taxon>Tethysvirus</taxon>
        <taxon>Tethysvirus hollandense</taxon>
    </lineage>
</organism>
<name>A0AC59EXB0_9VIRU</name>
<protein>
    <submittedName>
        <fullName evidence="1">Uncharacterized protein</fullName>
    </submittedName>
</protein>
<evidence type="ECO:0000313" key="2">
    <source>
        <dbReference type="Proteomes" id="UP000204225"/>
    </source>
</evidence>
<evidence type="ECO:0000313" key="1">
    <source>
        <dbReference type="EMBL" id="AGM15595.1"/>
    </source>
</evidence>
<proteinExistence type="predicted"/>